<dbReference type="PIRSF" id="PIRSF000862">
    <property type="entry name" value="Steryl_ester_lip"/>
    <property type="match status" value="1"/>
</dbReference>
<dbReference type="PANTHER" id="PTHR11005">
    <property type="entry name" value="LYSOSOMAL ACID LIPASE-RELATED"/>
    <property type="match status" value="1"/>
</dbReference>
<accession>A0A9N9MGU6</accession>
<evidence type="ECO:0000256" key="4">
    <source>
        <dbReference type="ARBA" id="ARBA00022963"/>
    </source>
</evidence>
<comment type="similarity">
    <text evidence="1 7">Belongs to the AB hydrolase superfamily. Lipase family.</text>
</comment>
<evidence type="ECO:0000313" key="10">
    <source>
        <dbReference type="EMBL" id="CAG9764530.1"/>
    </source>
</evidence>
<keyword evidence="11" id="KW-1185">Reference proteome</keyword>
<dbReference type="GO" id="GO:0016042">
    <property type="term" value="P:lipid catabolic process"/>
    <property type="evidence" value="ECO:0007669"/>
    <property type="project" value="UniProtKB-KW"/>
</dbReference>
<evidence type="ECO:0000256" key="8">
    <source>
        <dbReference type="PIRSR" id="PIRSR000862-1"/>
    </source>
</evidence>
<sequence length="431" mass="48979">MLREIVFRQIIAFIASSNALIGNLLNFRETTTVDMLQQFGYPVETHQVNTEDGYELTLHRIPYGKSAEGKTPAKKPILLVHGLLCSSADWIVTGEHSLGLQLANAGYDVWMGNNRGNTYSRKHKKLSPDSDGESFFSFSFHEFGKYDAPAMIEYVLKNTNTSKIPYVGYSQGTTQFFVMMSERPEYNDKISSMVSWAPVTEMSQTNNKLINLLRDVPVLEKIGDTIRWNAVLQHEKIGNLYKGLCKLSDTACSLVFRLLGQSLQRMPNIAMKQKILSNFPAGTCKKELLHYVQGARDGIFRPYDYGMKQNLKVYGKLSPDPYNLSKVRCNMTLFYGDADDLVNNDKLLNYVIPELTNANVETVPLALEFNHLDFIWGKHVQYLNEKTLEVLKHDSANRDEVTDELIKIDTGTPSISTEEIRVEHTTEEEIY</sequence>
<evidence type="ECO:0000313" key="11">
    <source>
        <dbReference type="Proteomes" id="UP001152799"/>
    </source>
</evidence>
<evidence type="ECO:0000259" key="9">
    <source>
        <dbReference type="Pfam" id="PF04083"/>
    </source>
</evidence>
<dbReference type="EMBL" id="OU892278">
    <property type="protein sequence ID" value="CAG9764530.1"/>
    <property type="molecule type" value="Genomic_DNA"/>
</dbReference>
<keyword evidence="4 7" id="KW-0442">Lipid degradation</keyword>
<keyword evidence="3 7" id="KW-0378">Hydrolase</keyword>
<gene>
    <name evidence="10" type="ORF">CEUTPL_LOCUS5169</name>
</gene>
<keyword evidence="6" id="KW-0325">Glycoprotein</keyword>
<dbReference type="InterPro" id="IPR025483">
    <property type="entry name" value="Lipase_euk"/>
</dbReference>
<reference evidence="10" key="1">
    <citation type="submission" date="2022-01" db="EMBL/GenBank/DDBJ databases">
        <authorList>
            <person name="King R."/>
        </authorList>
    </citation>
    <scope>NUCLEOTIDE SEQUENCE</scope>
</reference>
<protein>
    <recommendedName>
        <fullName evidence="7">Lipase</fullName>
    </recommendedName>
</protein>
<feature type="domain" description="Partial AB-hydrolase lipase" evidence="9">
    <location>
        <begin position="33"/>
        <end position="93"/>
    </location>
</feature>
<evidence type="ECO:0000256" key="5">
    <source>
        <dbReference type="ARBA" id="ARBA00023098"/>
    </source>
</evidence>
<dbReference type="SUPFAM" id="SSF53474">
    <property type="entry name" value="alpha/beta-Hydrolases"/>
    <property type="match status" value="1"/>
</dbReference>
<feature type="active site" description="Nucleophile" evidence="8">
    <location>
        <position position="170"/>
    </location>
</feature>
<dbReference type="Gene3D" id="3.40.50.1820">
    <property type="entry name" value="alpha/beta hydrolase"/>
    <property type="match status" value="1"/>
</dbReference>
<organism evidence="10 11">
    <name type="scientific">Ceutorhynchus assimilis</name>
    <name type="common">cabbage seed weevil</name>
    <dbReference type="NCBI Taxonomy" id="467358"/>
    <lineage>
        <taxon>Eukaryota</taxon>
        <taxon>Metazoa</taxon>
        <taxon>Ecdysozoa</taxon>
        <taxon>Arthropoda</taxon>
        <taxon>Hexapoda</taxon>
        <taxon>Insecta</taxon>
        <taxon>Pterygota</taxon>
        <taxon>Neoptera</taxon>
        <taxon>Endopterygota</taxon>
        <taxon>Coleoptera</taxon>
        <taxon>Polyphaga</taxon>
        <taxon>Cucujiformia</taxon>
        <taxon>Curculionidae</taxon>
        <taxon>Ceutorhynchinae</taxon>
        <taxon>Ceutorhynchus</taxon>
    </lineage>
</organism>
<evidence type="ECO:0000256" key="3">
    <source>
        <dbReference type="ARBA" id="ARBA00022801"/>
    </source>
</evidence>
<dbReference type="InterPro" id="IPR006693">
    <property type="entry name" value="AB_hydrolase_lipase"/>
</dbReference>
<feature type="active site" description="Charge relay system" evidence="8">
    <location>
        <position position="371"/>
    </location>
</feature>
<dbReference type="AlphaFoldDB" id="A0A9N9MGU6"/>
<keyword evidence="5" id="KW-0443">Lipid metabolism</keyword>
<dbReference type="FunFam" id="3.40.50.1820:FF:000057">
    <property type="entry name" value="Lipase"/>
    <property type="match status" value="1"/>
</dbReference>
<feature type="active site" description="Charge relay system" evidence="8">
    <location>
        <position position="339"/>
    </location>
</feature>
<proteinExistence type="inferred from homology"/>
<evidence type="ECO:0000256" key="2">
    <source>
        <dbReference type="ARBA" id="ARBA00022729"/>
    </source>
</evidence>
<dbReference type="Pfam" id="PF04083">
    <property type="entry name" value="Abhydro_lipase"/>
    <property type="match status" value="1"/>
</dbReference>
<dbReference type="Proteomes" id="UP001152799">
    <property type="component" value="Chromosome 2"/>
</dbReference>
<evidence type="ECO:0000256" key="7">
    <source>
        <dbReference type="PIRNR" id="PIRNR000862"/>
    </source>
</evidence>
<name>A0A9N9MGU6_9CUCU</name>
<dbReference type="InterPro" id="IPR029058">
    <property type="entry name" value="AB_hydrolase_fold"/>
</dbReference>
<evidence type="ECO:0000256" key="6">
    <source>
        <dbReference type="ARBA" id="ARBA00023180"/>
    </source>
</evidence>
<dbReference type="GO" id="GO:0016788">
    <property type="term" value="F:hydrolase activity, acting on ester bonds"/>
    <property type="evidence" value="ECO:0007669"/>
    <property type="project" value="InterPro"/>
</dbReference>
<dbReference type="OrthoDB" id="9974421at2759"/>
<evidence type="ECO:0000256" key="1">
    <source>
        <dbReference type="ARBA" id="ARBA00010701"/>
    </source>
</evidence>
<keyword evidence="2" id="KW-0732">Signal</keyword>